<gene>
    <name evidence="6" type="ORF">H7I41_16785</name>
</gene>
<dbReference type="SUPFAM" id="SSF48498">
    <property type="entry name" value="Tetracyclin repressor-like, C-terminal domain"/>
    <property type="match status" value="1"/>
</dbReference>
<evidence type="ECO:0000313" key="6">
    <source>
        <dbReference type="EMBL" id="MCV7171572.1"/>
    </source>
</evidence>
<keyword evidence="2 4" id="KW-0238">DNA-binding</keyword>
<comment type="caution">
    <text evidence="6">The sequence shown here is derived from an EMBL/GenBank/DDBJ whole genome shotgun (WGS) entry which is preliminary data.</text>
</comment>
<feature type="DNA-binding region" description="H-T-H motif" evidence="4">
    <location>
        <begin position="34"/>
        <end position="53"/>
    </location>
</feature>
<dbReference type="AlphaFoldDB" id="A0A9X3BXV4"/>
<reference evidence="6" key="2">
    <citation type="journal article" date="2022" name="BMC Genomics">
        <title>Comparative genome analysis of mycobacteria focusing on tRNA and non-coding RNA.</title>
        <authorList>
            <person name="Behra P.R.K."/>
            <person name="Pettersson B.M.F."/>
            <person name="Ramesh M."/>
            <person name="Das S."/>
            <person name="Dasgupta S."/>
            <person name="Kirsebom L.A."/>
        </authorList>
    </citation>
    <scope>NUCLEOTIDE SEQUENCE</scope>
    <source>
        <strain evidence="6">DSM 44615</strain>
    </source>
</reference>
<dbReference type="GO" id="GO:0003700">
    <property type="term" value="F:DNA-binding transcription factor activity"/>
    <property type="evidence" value="ECO:0007669"/>
    <property type="project" value="TreeGrafter"/>
</dbReference>
<dbReference type="GO" id="GO:0000976">
    <property type="term" value="F:transcription cis-regulatory region binding"/>
    <property type="evidence" value="ECO:0007669"/>
    <property type="project" value="TreeGrafter"/>
</dbReference>
<evidence type="ECO:0000313" key="7">
    <source>
        <dbReference type="Proteomes" id="UP001140293"/>
    </source>
</evidence>
<keyword evidence="3" id="KW-0804">Transcription</keyword>
<accession>A0A9X3BXV4</accession>
<dbReference type="InterPro" id="IPR009057">
    <property type="entry name" value="Homeodomain-like_sf"/>
</dbReference>
<dbReference type="SUPFAM" id="SSF46689">
    <property type="entry name" value="Homeodomain-like"/>
    <property type="match status" value="1"/>
</dbReference>
<dbReference type="Pfam" id="PF00440">
    <property type="entry name" value="TetR_N"/>
    <property type="match status" value="1"/>
</dbReference>
<proteinExistence type="predicted"/>
<name>A0A9X3BXV4_9MYCO</name>
<sequence>MSGSARSYHHGHLREAAIEAAVAEVKRVGAAGVSMREIARRAGVTHAALAYQFGDKAGLFTAIATEGFRQAAAAIGPAATGPDAFLKGGMAYVMFALTHPGHYEVMFRPDLYGEDDPQLVEARDAAFALLYDSARTSVAAPPTRDVTGVVVAGWSMSHGLSTLWRTGNLRGRIGDDPTRLARQIAEGIVELGDLAGRYLDTLDEPDTDPK</sequence>
<dbReference type="InterPro" id="IPR050109">
    <property type="entry name" value="HTH-type_TetR-like_transc_reg"/>
</dbReference>
<evidence type="ECO:0000256" key="1">
    <source>
        <dbReference type="ARBA" id="ARBA00023015"/>
    </source>
</evidence>
<evidence type="ECO:0000259" key="5">
    <source>
        <dbReference type="PROSITE" id="PS50977"/>
    </source>
</evidence>
<evidence type="ECO:0000256" key="4">
    <source>
        <dbReference type="PROSITE-ProRule" id="PRU00335"/>
    </source>
</evidence>
<dbReference type="InterPro" id="IPR036271">
    <property type="entry name" value="Tet_transcr_reg_TetR-rel_C_sf"/>
</dbReference>
<keyword evidence="7" id="KW-1185">Reference proteome</keyword>
<dbReference type="InterPro" id="IPR001647">
    <property type="entry name" value="HTH_TetR"/>
</dbReference>
<organism evidence="6 7">
    <name type="scientific">[Mycobacterium] manitobense</name>
    <dbReference type="NCBI Taxonomy" id="190147"/>
    <lineage>
        <taxon>Bacteria</taxon>
        <taxon>Bacillati</taxon>
        <taxon>Actinomycetota</taxon>
        <taxon>Actinomycetes</taxon>
        <taxon>Mycobacteriales</taxon>
        <taxon>Mycobacteriaceae</taxon>
        <taxon>Mycolicibacterium</taxon>
    </lineage>
</organism>
<reference evidence="6" key="1">
    <citation type="submission" date="2020-07" db="EMBL/GenBank/DDBJ databases">
        <authorList>
            <person name="Pettersson B.M.F."/>
            <person name="Behra P.R.K."/>
            <person name="Ramesh M."/>
            <person name="Das S."/>
            <person name="Dasgupta S."/>
            <person name="Kirsebom L.A."/>
        </authorList>
    </citation>
    <scope>NUCLEOTIDE SEQUENCE</scope>
    <source>
        <strain evidence="6">DSM 44615</strain>
    </source>
</reference>
<evidence type="ECO:0000256" key="3">
    <source>
        <dbReference type="ARBA" id="ARBA00023163"/>
    </source>
</evidence>
<feature type="domain" description="HTH tetR-type" evidence="5">
    <location>
        <begin position="11"/>
        <end position="71"/>
    </location>
</feature>
<dbReference type="Gene3D" id="1.10.357.10">
    <property type="entry name" value="Tetracycline Repressor, domain 2"/>
    <property type="match status" value="1"/>
</dbReference>
<dbReference type="InterPro" id="IPR025996">
    <property type="entry name" value="MT1864/Rv1816-like_C"/>
</dbReference>
<protein>
    <submittedName>
        <fullName evidence="6">TetR/AcrR family transcriptional regulator</fullName>
    </submittedName>
</protein>
<evidence type="ECO:0000256" key="2">
    <source>
        <dbReference type="ARBA" id="ARBA00023125"/>
    </source>
</evidence>
<keyword evidence="1" id="KW-0805">Transcription regulation</keyword>
<dbReference type="PANTHER" id="PTHR30055:SF220">
    <property type="entry name" value="TETR-FAMILY REGULATORY PROTEIN"/>
    <property type="match status" value="1"/>
</dbReference>
<dbReference type="EMBL" id="JACKSJ010000143">
    <property type="protein sequence ID" value="MCV7171572.1"/>
    <property type="molecule type" value="Genomic_DNA"/>
</dbReference>
<dbReference type="PANTHER" id="PTHR30055">
    <property type="entry name" value="HTH-TYPE TRANSCRIPTIONAL REGULATOR RUTR"/>
    <property type="match status" value="1"/>
</dbReference>
<dbReference type="Proteomes" id="UP001140293">
    <property type="component" value="Unassembled WGS sequence"/>
</dbReference>
<dbReference type="Pfam" id="PF13305">
    <property type="entry name" value="TetR_C_33"/>
    <property type="match status" value="1"/>
</dbReference>
<dbReference type="PROSITE" id="PS50977">
    <property type="entry name" value="HTH_TETR_2"/>
    <property type="match status" value="1"/>
</dbReference>
<dbReference type="RefSeq" id="WP_264013757.1">
    <property type="nucleotide sequence ID" value="NZ_JACKSJ010000143.1"/>
</dbReference>